<dbReference type="Proteomes" id="UP000709437">
    <property type="component" value="Unassembled WGS sequence"/>
</dbReference>
<dbReference type="RefSeq" id="WP_214562639.1">
    <property type="nucleotide sequence ID" value="NZ_JAHEWX010000006.1"/>
</dbReference>
<protein>
    <submittedName>
        <fullName evidence="1">Uncharacterized protein</fullName>
    </submittedName>
</protein>
<comment type="caution">
    <text evidence="1">The sequence shown here is derived from an EMBL/GenBank/DDBJ whole genome shotgun (WGS) entry which is preliminary data.</text>
</comment>
<dbReference type="AlphaFoldDB" id="A0A9Q2W3W5"/>
<proteinExistence type="predicted"/>
<sequence length="175" mass="17712">MLLDTAEAEDTVPSVAGVIDAPWARDASGVSVATHYEVSNGNLVQVVEHSATPVTYPVVADPKITVGITGTPYGPGPYINLTGAEMKAIAVAATAAGGLSVVAICSGATKLPSPVAKAAALLCTAGGGVTVKAVFKSIAKIYSNKKFKSNSCYQTIFGPGLNGKPFVKTARNNCS</sequence>
<name>A0A9Q2W3W5_9MICO</name>
<dbReference type="EMBL" id="JAHEWX010000006">
    <property type="protein sequence ID" value="MBT1541468.1"/>
    <property type="molecule type" value="Genomic_DNA"/>
</dbReference>
<evidence type="ECO:0000313" key="1">
    <source>
        <dbReference type="EMBL" id="MBT1541468.1"/>
    </source>
</evidence>
<reference evidence="1" key="1">
    <citation type="submission" date="2021-05" db="EMBL/GenBank/DDBJ databases">
        <title>Whole genome sequence of Curtobacterium flaccumfaciens pv. flaccumfaciens strain CFBP 3417.</title>
        <authorList>
            <person name="Osdaghi E."/>
            <person name="Taghouti G."/>
            <person name="Portier P."/>
            <person name="Fazliarab A."/>
            <person name="Taghavi S.M."/>
            <person name="Briand M."/>
            <person name="Le-Saux M."/>
            <person name="Jacques M.-A."/>
        </authorList>
    </citation>
    <scope>NUCLEOTIDE SEQUENCE</scope>
    <source>
        <strain evidence="1">CFBP 3417</strain>
    </source>
</reference>
<evidence type="ECO:0000313" key="2">
    <source>
        <dbReference type="Proteomes" id="UP000709437"/>
    </source>
</evidence>
<organism evidence="1 2">
    <name type="scientific">Curtobacterium flaccumfaciens pv. flaccumfaciens</name>
    <dbReference type="NCBI Taxonomy" id="138532"/>
    <lineage>
        <taxon>Bacteria</taxon>
        <taxon>Bacillati</taxon>
        <taxon>Actinomycetota</taxon>
        <taxon>Actinomycetes</taxon>
        <taxon>Micrococcales</taxon>
        <taxon>Microbacteriaceae</taxon>
        <taxon>Curtobacterium</taxon>
    </lineage>
</organism>
<accession>A0A9Q2W3W5</accession>
<gene>
    <name evidence="1" type="ORF">KK103_06810</name>
</gene>